<dbReference type="GO" id="GO:0003700">
    <property type="term" value="F:DNA-binding transcription factor activity"/>
    <property type="evidence" value="ECO:0007669"/>
    <property type="project" value="InterPro"/>
</dbReference>
<proteinExistence type="predicted"/>
<dbReference type="SUPFAM" id="SSF46785">
    <property type="entry name" value="Winged helix' DNA-binding domain"/>
    <property type="match status" value="1"/>
</dbReference>
<sequence>METKPLEIEIGLLHERICSALGDPTRILILYMLSEKGMFVNELSEALNIPQSSVSRHLRILRERNLVATERQGTAVLYTLPDKRIIVALDLMREILSSQLRQEAKITSAIHNQNSSEKKE</sequence>
<protein>
    <submittedName>
        <fullName evidence="5">ArsR family transcriptional regulator</fullName>
    </submittedName>
</protein>
<keyword evidence="1" id="KW-0805">Transcription regulation</keyword>
<feature type="domain" description="HTH arsR-type" evidence="4">
    <location>
        <begin position="6"/>
        <end position="100"/>
    </location>
</feature>
<dbReference type="InterPro" id="IPR036388">
    <property type="entry name" value="WH-like_DNA-bd_sf"/>
</dbReference>
<gene>
    <name evidence="5" type="ORF">DFR64_0179</name>
</gene>
<evidence type="ECO:0000256" key="2">
    <source>
        <dbReference type="ARBA" id="ARBA00023125"/>
    </source>
</evidence>
<dbReference type="OrthoDB" id="9798835at2"/>
<dbReference type="InterPro" id="IPR036390">
    <property type="entry name" value="WH_DNA-bd_sf"/>
</dbReference>
<dbReference type="Gene3D" id="1.10.10.10">
    <property type="entry name" value="Winged helix-like DNA-binding domain superfamily/Winged helix DNA-binding domain"/>
    <property type="match status" value="1"/>
</dbReference>
<dbReference type="AlphaFoldDB" id="A0A3E0AFE9"/>
<evidence type="ECO:0000256" key="3">
    <source>
        <dbReference type="ARBA" id="ARBA00023163"/>
    </source>
</evidence>
<comment type="caution">
    <text evidence="5">The sequence shown here is derived from an EMBL/GenBank/DDBJ whole genome shotgun (WGS) entry which is preliminary data.</text>
</comment>
<keyword evidence="6" id="KW-1185">Reference proteome</keyword>
<evidence type="ECO:0000313" key="6">
    <source>
        <dbReference type="Proteomes" id="UP000256388"/>
    </source>
</evidence>
<evidence type="ECO:0000256" key="1">
    <source>
        <dbReference type="ARBA" id="ARBA00023015"/>
    </source>
</evidence>
<dbReference type="RefSeq" id="WP_158675099.1">
    <property type="nucleotide sequence ID" value="NZ_AP018437.1"/>
</dbReference>
<keyword evidence="2" id="KW-0238">DNA-binding</keyword>
<dbReference type="PANTHER" id="PTHR33154">
    <property type="entry name" value="TRANSCRIPTIONAL REGULATOR, ARSR FAMILY"/>
    <property type="match status" value="1"/>
</dbReference>
<dbReference type="InterPro" id="IPR001845">
    <property type="entry name" value="HTH_ArsR_DNA-bd_dom"/>
</dbReference>
<organism evidence="5 6">
    <name type="scientific">Pelolinea submarina</name>
    <dbReference type="NCBI Taxonomy" id="913107"/>
    <lineage>
        <taxon>Bacteria</taxon>
        <taxon>Bacillati</taxon>
        <taxon>Chloroflexota</taxon>
        <taxon>Anaerolineae</taxon>
        <taxon>Anaerolineales</taxon>
        <taxon>Anaerolineaceae</taxon>
        <taxon>Pelolinea</taxon>
    </lineage>
</organism>
<dbReference type="Pfam" id="PF01022">
    <property type="entry name" value="HTH_5"/>
    <property type="match status" value="1"/>
</dbReference>
<reference evidence="5 6" key="1">
    <citation type="submission" date="2018-08" db="EMBL/GenBank/DDBJ databases">
        <title>Genomic Encyclopedia of Type Strains, Phase IV (KMG-IV): sequencing the most valuable type-strain genomes for metagenomic binning, comparative biology and taxonomic classification.</title>
        <authorList>
            <person name="Goeker M."/>
        </authorList>
    </citation>
    <scope>NUCLEOTIDE SEQUENCE [LARGE SCALE GENOMIC DNA]</scope>
    <source>
        <strain evidence="5 6">DSM 23923</strain>
    </source>
</reference>
<dbReference type="InterPro" id="IPR051081">
    <property type="entry name" value="HTH_MetalResp_TranReg"/>
</dbReference>
<dbReference type="PROSITE" id="PS50987">
    <property type="entry name" value="HTH_ARSR_2"/>
    <property type="match status" value="1"/>
</dbReference>
<evidence type="ECO:0000313" key="5">
    <source>
        <dbReference type="EMBL" id="REG10324.1"/>
    </source>
</evidence>
<dbReference type="InterPro" id="IPR011991">
    <property type="entry name" value="ArsR-like_HTH"/>
</dbReference>
<dbReference type="Proteomes" id="UP000256388">
    <property type="component" value="Unassembled WGS sequence"/>
</dbReference>
<evidence type="ECO:0000259" key="4">
    <source>
        <dbReference type="PROSITE" id="PS50987"/>
    </source>
</evidence>
<dbReference type="NCBIfam" id="NF033788">
    <property type="entry name" value="HTH_metalloreg"/>
    <property type="match status" value="1"/>
</dbReference>
<dbReference type="PANTHER" id="PTHR33154:SF33">
    <property type="entry name" value="TRANSCRIPTIONAL REPRESSOR SDPR"/>
    <property type="match status" value="1"/>
</dbReference>
<dbReference type="SMART" id="SM00418">
    <property type="entry name" value="HTH_ARSR"/>
    <property type="match status" value="1"/>
</dbReference>
<dbReference type="GO" id="GO:0003677">
    <property type="term" value="F:DNA binding"/>
    <property type="evidence" value="ECO:0007669"/>
    <property type="project" value="UniProtKB-KW"/>
</dbReference>
<dbReference type="EMBL" id="QUMS01000001">
    <property type="protein sequence ID" value="REG10324.1"/>
    <property type="molecule type" value="Genomic_DNA"/>
</dbReference>
<accession>A0A3E0AFE9</accession>
<dbReference type="CDD" id="cd00090">
    <property type="entry name" value="HTH_ARSR"/>
    <property type="match status" value="1"/>
</dbReference>
<name>A0A3E0AFE9_9CHLR</name>
<dbReference type="PRINTS" id="PR00778">
    <property type="entry name" value="HTHARSR"/>
</dbReference>
<keyword evidence="3" id="KW-0804">Transcription</keyword>